<feature type="signal peptide" evidence="3">
    <location>
        <begin position="1"/>
        <end position="18"/>
    </location>
</feature>
<gene>
    <name evidence="5" type="ORF">B0A48_17944</name>
</gene>
<dbReference type="Pfam" id="PF24854">
    <property type="entry name" value="DUF7728"/>
    <property type="match status" value="1"/>
</dbReference>
<proteinExistence type="predicted"/>
<evidence type="ECO:0000259" key="4">
    <source>
        <dbReference type="Pfam" id="PF24854"/>
    </source>
</evidence>
<protein>
    <recommendedName>
        <fullName evidence="4">DUF7728 domain-containing protein</fullName>
    </recommendedName>
</protein>
<feature type="region of interest" description="Disordered" evidence="1">
    <location>
        <begin position="277"/>
        <end position="315"/>
    </location>
</feature>
<dbReference type="InterPro" id="IPR056145">
    <property type="entry name" value="DUF7728"/>
</dbReference>
<evidence type="ECO:0000313" key="6">
    <source>
        <dbReference type="Proteomes" id="UP000192596"/>
    </source>
</evidence>
<keyword evidence="3" id="KW-0732">Signal</keyword>
<feature type="transmembrane region" description="Helical" evidence="2">
    <location>
        <begin position="329"/>
        <end position="353"/>
    </location>
</feature>
<feature type="domain" description="DUF7728" evidence="4">
    <location>
        <begin position="44"/>
        <end position="202"/>
    </location>
</feature>
<keyword evidence="2" id="KW-0472">Membrane</keyword>
<comment type="caution">
    <text evidence="5">The sequence shown here is derived from an EMBL/GenBank/DDBJ whole genome shotgun (WGS) entry which is preliminary data.</text>
</comment>
<dbReference type="AlphaFoldDB" id="A0A1V8S927"/>
<reference evidence="6" key="1">
    <citation type="submission" date="2017-03" db="EMBL/GenBank/DDBJ databases">
        <title>Genomes of endolithic fungi from Antarctica.</title>
        <authorList>
            <person name="Coleine C."/>
            <person name="Masonjones S."/>
            <person name="Stajich J.E."/>
        </authorList>
    </citation>
    <scope>NUCLEOTIDE SEQUENCE [LARGE SCALE GENOMIC DNA]</scope>
    <source>
        <strain evidence="6">CCFEE 5527</strain>
    </source>
</reference>
<dbReference type="Proteomes" id="UP000192596">
    <property type="component" value="Unassembled WGS sequence"/>
</dbReference>
<feature type="compositionally biased region" description="Basic residues" evidence="1">
    <location>
        <begin position="299"/>
        <end position="315"/>
    </location>
</feature>
<organism evidence="5 6">
    <name type="scientific">Cryoendolithus antarcticus</name>
    <dbReference type="NCBI Taxonomy" id="1507870"/>
    <lineage>
        <taxon>Eukaryota</taxon>
        <taxon>Fungi</taxon>
        <taxon>Dikarya</taxon>
        <taxon>Ascomycota</taxon>
        <taxon>Pezizomycotina</taxon>
        <taxon>Dothideomycetes</taxon>
        <taxon>Dothideomycetidae</taxon>
        <taxon>Cladosporiales</taxon>
        <taxon>Cladosporiaceae</taxon>
        <taxon>Cryoendolithus</taxon>
    </lineage>
</organism>
<sequence>MFSRSIGVLACALVATNGFLIPPSLDDSIAESLFDVNTISVDTKNQIVELPCSSCAFSRGSNVEDVAEVDNTLWIQGGANNLLLNFTISRDGRVLELNGVHEYPPRMIGPSSTPRRLLHLDQIAASTSREQLIAGEYRAVPLEATSHGISTSESETTAAGEMLVGLKWRLLEVENQPVEVDEVGIQLLKLKTGELLILSVEVLHNRPIEDPLAVIPVHRPSPHSPAHDCGSLPAPVCRFLRIIQDKADAAKHSKVGKLAGCAGRKGGRPHRLPGHIKPHFDKDGRPHGPPFRHGPPRGMHPHGLHGHHGHHHGPHHAHHQFLMSFVSGFMAILTPVLTGLAIGLLYCGMFYLASRFIVWFWIRVVHRGKAPTSERTKRVLTALGYNEAKWFPVDEEAQPPVYEEPPVYELSEKNEQEAPLLSDVAMPQL</sequence>
<keyword evidence="6" id="KW-1185">Reference proteome</keyword>
<evidence type="ECO:0000256" key="3">
    <source>
        <dbReference type="SAM" id="SignalP"/>
    </source>
</evidence>
<feature type="chain" id="PRO_5012461172" description="DUF7728 domain-containing protein" evidence="3">
    <location>
        <begin position="19"/>
        <end position="429"/>
    </location>
</feature>
<dbReference type="OrthoDB" id="5409353at2759"/>
<dbReference type="EMBL" id="NAJO01000079">
    <property type="protein sequence ID" value="OQN95754.1"/>
    <property type="molecule type" value="Genomic_DNA"/>
</dbReference>
<dbReference type="PANTHER" id="PTHR40622:SF1">
    <property type="match status" value="1"/>
</dbReference>
<accession>A0A1V8S927</accession>
<evidence type="ECO:0000256" key="2">
    <source>
        <dbReference type="SAM" id="Phobius"/>
    </source>
</evidence>
<keyword evidence="2" id="KW-1133">Transmembrane helix</keyword>
<evidence type="ECO:0000256" key="1">
    <source>
        <dbReference type="SAM" id="MobiDB-lite"/>
    </source>
</evidence>
<dbReference type="InParanoid" id="A0A1V8S927"/>
<evidence type="ECO:0000313" key="5">
    <source>
        <dbReference type="EMBL" id="OQN95754.1"/>
    </source>
</evidence>
<dbReference type="PANTHER" id="PTHR40622">
    <property type="match status" value="1"/>
</dbReference>
<keyword evidence="2" id="KW-0812">Transmembrane</keyword>
<name>A0A1V8S927_9PEZI</name>